<name>A0A9P7UIR6_9PEZI</name>
<comment type="caution">
    <text evidence="1">The sequence shown here is derived from an EMBL/GenBank/DDBJ whole genome shotgun (WGS) entry which is preliminary data.</text>
</comment>
<evidence type="ECO:0000313" key="2">
    <source>
        <dbReference type="Proteomes" id="UP000699042"/>
    </source>
</evidence>
<dbReference type="Proteomes" id="UP000699042">
    <property type="component" value="Unassembled WGS sequence"/>
</dbReference>
<keyword evidence="2" id="KW-1185">Reference proteome</keyword>
<reference evidence="1" key="1">
    <citation type="submission" date="2021-05" db="EMBL/GenBank/DDBJ databases">
        <title>Comparative genomics of three Colletotrichum scovillei strains and genetic complementation revealed genes involved fungal growth and virulence on chili pepper.</title>
        <authorList>
            <person name="Hsieh D.-K."/>
            <person name="Chuang S.-C."/>
            <person name="Chen C.-Y."/>
            <person name="Chao Y.-T."/>
            <person name="Lu M.-Y.J."/>
            <person name="Lee M.-H."/>
            <person name="Shih M.-C."/>
        </authorList>
    </citation>
    <scope>NUCLEOTIDE SEQUENCE</scope>
    <source>
        <strain evidence="1">Coll-153</strain>
    </source>
</reference>
<evidence type="ECO:0000313" key="1">
    <source>
        <dbReference type="EMBL" id="KAG7058077.1"/>
    </source>
</evidence>
<organism evidence="1 2">
    <name type="scientific">Colletotrichum scovillei</name>
    <dbReference type="NCBI Taxonomy" id="1209932"/>
    <lineage>
        <taxon>Eukaryota</taxon>
        <taxon>Fungi</taxon>
        <taxon>Dikarya</taxon>
        <taxon>Ascomycota</taxon>
        <taxon>Pezizomycotina</taxon>
        <taxon>Sordariomycetes</taxon>
        <taxon>Hypocreomycetidae</taxon>
        <taxon>Glomerellales</taxon>
        <taxon>Glomerellaceae</taxon>
        <taxon>Colletotrichum</taxon>
        <taxon>Colletotrichum acutatum species complex</taxon>
    </lineage>
</organism>
<dbReference type="EMBL" id="JAESDN010000001">
    <property type="protein sequence ID" value="KAG7058077.1"/>
    <property type="molecule type" value="Genomic_DNA"/>
</dbReference>
<protein>
    <submittedName>
        <fullName evidence="1">Uncharacterized protein</fullName>
    </submittedName>
</protein>
<accession>A0A9P7UIR6</accession>
<sequence>MCRGKKRVKVLHKRNASNCVEEWLECASPWLRARGGEGARTRVAGLVSESSSSRGLVIGIAPRGKQ</sequence>
<dbReference type="AlphaFoldDB" id="A0A9P7UIR6"/>
<proteinExistence type="predicted"/>
<gene>
    <name evidence="1" type="ORF">JMJ77_005455</name>
</gene>